<evidence type="ECO:0000256" key="1">
    <source>
        <dbReference type="ARBA" id="ARBA00022603"/>
    </source>
</evidence>
<organism evidence="5 6">
    <name type="scientific">Jatrophihabitans cynanchi</name>
    <dbReference type="NCBI Taxonomy" id="2944128"/>
    <lineage>
        <taxon>Bacteria</taxon>
        <taxon>Bacillati</taxon>
        <taxon>Actinomycetota</taxon>
        <taxon>Actinomycetes</taxon>
        <taxon>Jatrophihabitantales</taxon>
        <taxon>Jatrophihabitantaceae</taxon>
        <taxon>Jatrophihabitans</taxon>
    </lineage>
</organism>
<dbReference type="InterPro" id="IPR041698">
    <property type="entry name" value="Methyltransf_25"/>
</dbReference>
<dbReference type="CDD" id="cd02440">
    <property type="entry name" value="AdoMet_MTases"/>
    <property type="match status" value="1"/>
</dbReference>
<dbReference type="GO" id="GO:0008168">
    <property type="term" value="F:methyltransferase activity"/>
    <property type="evidence" value="ECO:0007669"/>
    <property type="project" value="UniProtKB-KW"/>
</dbReference>
<name>A0ABY7K6C0_9ACTN</name>
<reference evidence="5" key="1">
    <citation type="submission" date="2022-05" db="EMBL/GenBank/DDBJ databases">
        <title>Jatrophihabitans sp. SB3-54 whole genome sequence.</title>
        <authorList>
            <person name="Suh M.K."/>
            <person name="Eom M.K."/>
            <person name="Kim J.S."/>
            <person name="Kim H.S."/>
            <person name="Do H.E."/>
            <person name="Shin Y.K."/>
            <person name="Lee J.-S."/>
        </authorList>
    </citation>
    <scope>NUCLEOTIDE SEQUENCE</scope>
    <source>
        <strain evidence="5">SB3-54</strain>
    </source>
</reference>
<dbReference type="GO" id="GO:0032259">
    <property type="term" value="P:methylation"/>
    <property type="evidence" value="ECO:0007669"/>
    <property type="project" value="UniProtKB-KW"/>
</dbReference>
<gene>
    <name evidence="5" type="ORF">M6B22_10420</name>
</gene>
<accession>A0ABY7K6C0</accession>
<dbReference type="EMBL" id="CP097463">
    <property type="protein sequence ID" value="WAX59152.1"/>
    <property type="molecule type" value="Genomic_DNA"/>
</dbReference>
<keyword evidence="6" id="KW-1185">Reference proteome</keyword>
<keyword evidence="3" id="KW-0949">S-adenosyl-L-methionine</keyword>
<dbReference type="PANTHER" id="PTHR43464">
    <property type="entry name" value="METHYLTRANSFERASE"/>
    <property type="match status" value="1"/>
</dbReference>
<dbReference type="PANTHER" id="PTHR43464:SF19">
    <property type="entry name" value="UBIQUINONE BIOSYNTHESIS O-METHYLTRANSFERASE, MITOCHONDRIAL"/>
    <property type="match status" value="1"/>
</dbReference>
<evidence type="ECO:0000256" key="2">
    <source>
        <dbReference type="ARBA" id="ARBA00022679"/>
    </source>
</evidence>
<evidence type="ECO:0000313" key="5">
    <source>
        <dbReference type="EMBL" id="WAX59152.1"/>
    </source>
</evidence>
<dbReference type="Proteomes" id="UP001164693">
    <property type="component" value="Chromosome"/>
</dbReference>
<evidence type="ECO:0000313" key="6">
    <source>
        <dbReference type="Proteomes" id="UP001164693"/>
    </source>
</evidence>
<keyword evidence="1 5" id="KW-0489">Methyltransferase</keyword>
<dbReference type="SUPFAM" id="SSF53335">
    <property type="entry name" value="S-adenosyl-L-methionine-dependent methyltransferases"/>
    <property type="match status" value="1"/>
</dbReference>
<dbReference type="Pfam" id="PF13649">
    <property type="entry name" value="Methyltransf_25"/>
    <property type="match status" value="1"/>
</dbReference>
<keyword evidence="2" id="KW-0808">Transferase</keyword>
<proteinExistence type="predicted"/>
<dbReference type="InterPro" id="IPR029063">
    <property type="entry name" value="SAM-dependent_MTases_sf"/>
</dbReference>
<sequence>MSRFYTFAYAVGFTPWERAAAADTETLPRLFAREETEHGGPAKALDLGCGSGAHTLTLAERGWTVTGVDLVPKALERARRRIAQHGVTAELVRADVTALPPETVGTGYDLFLDIGCFHGLAPDERAAMGRAVTAIATTGATMLLLAFKAGAAPRPLPRGADQPDIEAAFAGWTVTDVEAAVVDGMPKRLRKAAPSWYRLRRKP</sequence>
<feature type="domain" description="Methyltransferase" evidence="4">
    <location>
        <begin position="45"/>
        <end position="132"/>
    </location>
</feature>
<evidence type="ECO:0000259" key="4">
    <source>
        <dbReference type="Pfam" id="PF13649"/>
    </source>
</evidence>
<protein>
    <submittedName>
        <fullName evidence="5">Class I SAM-dependent methyltransferase</fullName>
    </submittedName>
</protein>
<evidence type="ECO:0000256" key="3">
    <source>
        <dbReference type="ARBA" id="ARBA00022691"/>
    </source>
</evidence>
<dbReference type="Gene3D" id="3.40.50.150">
    <property type="entry name" value="Vaccinia Virus protein VP39"/>
    <property type="match status" value="1"/>
</dbReference>
<dbReference type="RefSeq" id="WP_269445693.1">
    <property type="nucleotide sequence ID" value="NZ_CP097463.1"/>
</dbReference>